<dbReference type="HAMAP" id="MF_01400">
    <property type="entry name" value="MsrB"/>
    <property type="match status" value="1"/>
</dbReference>
<evidence type="ECO:0000259" key="7">
    <source>
        <dbReference type="PROSITE" id="PS51790"/>
    </source>
</evidence>
<sequence length="130" mass="14539">MEKLELSEAEWRERLSPVQYHVLREAGTERAFSGSLNLEKREGEFHCGGCGTLLFRSTDKYDSGSGWPSFTEPASPDVIAEYRDTSHGMIRIEVRCAKCDGHLGHVFPDGPGENGLRYCINSVSLDFQPD</sequence>
<comment type="similarity">
    <text evidence="1 6">Belongs to the MsrB Met sulfoxide reductase family.</text>
</comment>
<keyword evidence="9" id="KW-1185">Reference proteome</keyword>
<dbReference type="AlphaFoldDB" id="A0A371BEE9"/>
<evidence type="ECO:0000256" key="4">
    <source>
        <dbReference type="ARBA" id="ARBA00023002"/>
    </source>
</evidence>
<protein>
    <recommendedName>
        <fullName evidence="6">Peptide methionine sulfoxide reductase MsrB</fullName>
        <ecNumber evidence="6">1.8.4.12</ecNumber>
    </recommendedName>
    <alternativeName>
        <fullName evidence="6">Peptide-methionine (R)-S-oxide reductase</fullName>
    </alternativeName>
</protein>
<dbReference type="PANTHER" id="PTHR10173:SF52">
    <property type="entry name" value="METHIONINE-R-SULFOXIDE REDUCTASE B1"/>
    <property type="match status" value="1"/>
</dbReference>
<feature type="domain" description="MsrB" evidence="7">
    <location>
        <begin position="8"/>
        <end position="130"/>
    </location>
</feature>
<dbReference type="GO" id="GO:0030091">
    <property type="term" value="P:protein repair"/>
    <property type="evidence" value="ECO:0007669"/>
    <property type="project" value="InterPro"/>
</dbReference>
<evidence type="ECO:0000256" key="6">
    <source>
        <dbReference type="HAMAP-Rule" id="MF_01400"/>
    </source>
</evidence>
<feature type="binding site" evidence="6">
    <location>
        <position position="50"/>
    </location>
    <ligand>
        <name>Zn(2+)</name>
        <dbReference type="ChEBI" id="CHEBI:29105"/>
    </ligand>
</feature>
<dbReference type="GO" id="GO:0005737">
    <property type="term" value="C:cytoplasm"/>
    <property type="evidence" value="ECO:0007669"/>
    <property type="project" value="TreeGrafter"/>
</dbReference>
<name>A0A371BEE9_9SPHN</name>
<dbReference type="GO" id="GO:0006979">
    <property type="term" value="P:response to oxidative stress"/>
    <property type="evidence" value="ECO:0007669"/>
    <property type="project" value="InterPro"/>
</dbReference>
<dbReference type="InterPro" id="IPR028427">
    <property type="entry name" value="Met_Sox_Rdtase_MsrB"/>
</dbReference>
<feature type="binding site" evidence="6">
    <location>
        <position position="96"/>
    </location>
    <ligand>
        <name>Zn(2+)</name>
        <dbReference type="ChEBI" id="CHEBI:29105"/>
    </ligand>
</feature>
<dbReference type="SUPFAM" id="SSF51316">
    <property type="entry name" value="Mss4-like"/>
    <property type="match status" value="1"/>
</dbReference>
<dbReference type="Proteomes" id="UP000263833">
    <property type="component" value="Unassembled WGS sequence"/>
</dbReference>
<comment type="catalytic activity">
    <reaction evidence="5 6">
        <text>L-methionyl-[protein] + [thioredoxin]-disulfide + H2O = L-methionyl-(R)-S-oxide-[protein] + [thioredoxin]-dithiol</text>
        <dbReference type="Rhea" id="RHEA:24164"/>
        <dbReference type="Rhea" id="RHEA-COMP:10698"/>
        <dbReference type="Rhea" id="RHEA-COMP:10700"/>
        <dbReference type="Rhea" id="RHEA-COMP:12313"/>
        <dbReference type="Rhea" id="RHEA-COMP:12314"/>
        <dbReference type="ChEBI" id="CHEBI:15377"/>
        <dbReference type="ChEBI" id="CHEBI:16044"/>
        <dbReference type="ChEBI" id="CHEBI:29950"/>
        <dbReference type="ChEBI" id="CHEBI:45764"/>
        <dbReference type="ChEBI" id="CHEBI:50058"/>
        <dbReference type="EC" id="1.8.4.12"/>
    </reaction>
</comment>
<evidence type="ECO:0000256" key="3">
    <source>
        <dbReference type="ARBA" id="ARBA00022833"/>
    </source>
</evidence>
<feature type="binding site" evidence="6">
    <location>
        <position position="99"/>
    </location>
    <ligand>
        <name>Zn(2+)</name>
        <dbReference type="ChEBI" id="CHEBI:29105"/>
    </ligand>
</feature>
<evidence type="ECO:0000256" key="2">
    <source>
        <dbReference type="ARBA" id="ARBA00022723"/>
    </source>
</evidence>
<organism evidence="8 9">
    <name type="scientific">Sphingorhabdus pulchriflava</name>
    <dbReference type="NCBI Taxonomy" id="2292257"/>
    <lineage>
        <taxon>Bacteria</taxon>
        <taxon>Pseudomonadati</taxon>
        <taxon>Pseudomonadota</taxon>
        <taxon>Alphaproteobacteria</taxon>
        <taxon>Sphingomonadales</taxon>
        <taxon>Sphingomonadaceae</taxon>
        <taxon>Sphingorhabdus</taxon>
    </lineage>
</organism>
<dbReference type="FunFam" id="2.170.150.20:FF:000001">
    <property type="entry name" value="Peptide methionine sulfoxide reductase MsrB"/>
    <property type="match status" value="1"/>
</dbReference>
<dbReference type="EC" id="1.8.4.12" evidence="6"/>
<dbReference type="PROSITE" id="PS51790">
    <property type="entry name" value="MSRB"/>
    <property type="match status" value="1"/>
</dbReference>
<dbReference type="Pfam" id="PF01641">
    <property type="entry name" value="SelR"/>
    <property type="match status" value="1"/>
</dbReference>
<feature type="binding site" evidence="6">
    <location>
        <position position="47"/>
    </location>
    <ligand>
        <name>Zn(2+)</name>
        <dbReference type="ChEBI" id="CHEBI:29105"/>
    </ligand>
</feature>
<dbReference type="GO" id="GO:0008270">
    <property type="term" value="F:zinc ion binding"/>
    <property type="evidence" value="ECO:0007669"/>
    <property type="project" value="UniProtKB-UniRule"/>
</dbReference>
<dbReference type="RefSeq" id="WP_115547540.1">
    <property type="nucleotide sequence ID" value="NZ_QRGP01000001.1"/>
</dbReference>
<evidence type="ECO:0000313" key="9">
    <source>
        <dbReference type="Proteomes" id="UP000263833"/>
    </source>
</evidence>
<comment type="caution">
    <text evidence="8">The sequence shown here is derived from an EMBL/GenBank/DDBJ whole genome shotgun (WGS) entry which is preliminary data.</text>
</comment>
<keyword evidence="3 6" id="KW-0862">Zinc</keyword>
<dbReference type="InterPro" id="IPR011057">
    <property type="entry name" value="Mss4-like_sf"/>
</dbReference>
<reference evidence="9" key="1">
    <citation type="submission" date="2018-08" db="EMBL/GenBank/DDBJ databases">
        <authorList>
            <person name="Kim S.-J."/>
            <person name="Jung G.-Y."/>
        </authorList>
    </citation>
    <scope>NUCLEOTIDE SEQUENCE [LARGE SCALE GENOMIC DNA]</scope>
    <source>
        <strain evidence="9">GY_G</strain>
    </source>
</reference>
<dbReference type="OrthoDB" id="9785497at2"/>
<gene>
    <name evidence="6 8" type="primary">msrB</name>
    <name evidence="8" type="ORF">DXH95_00540</name>
</gene>
<keyword evidence="4 6" id="KW-0560">Oxidoreductase</keyword>
<dbReference type="EMBL" id="QRGP01000001">
    <property type="protein sequence ID" value="RDV05979.1"/>
    <property type="molecule type" value="Genomic_DNA"/>
</dbReference>
<dbReference type="PANTHER" id="PTHR10173">
    <property type="entry name" value="METHIONINE SULFOXIDE REDUCTASE"/>
    <property type="match status" value="1"/>
</dbReference>
<dbReference type="GO" id="GO:0033743">
    <property type="term" value="F:peptide-methionine (R)-S-oxide reductase activity"/>
    <property type="evidence" value="ECO:0007669"/>
    <property type="project" value="UniProtKB-UniRule"/>
</dbReference>
<evidence type="ECO:0000256" key="5">
    <source>
        <dbReference type="ARBA" id="ARBA00048488"/>
    </source>
</evidence>
<evidence type="ECO:0000256" key="1">
    <source>
        <dbReference type="ARBA" id="ARBA00007174"/>
    </source>
</evidence>
<comment type="cofactor">
    <cofactor evidence="6">
        <name>Zn(2+)</name>
        <dbReference type="ChEBI" id="CHEBI:29105"/>
    </cofactor>
    <text evidence="6">Binds 1 zinc ion per subunit. The zinc ion is important for the structural integrity of the protein.</text>
</comment>
<feature type="active site" description="Nucleophile" evidence="6">
    <location>
        <position position="119"/>
    </location>
</feature>
<accession>A0A371BEE9</accession>
<dbReference type="InterPro" id="IPR002579">
    <property type="entry name" value="Met_Sox_Rdtase_MsrB_dom"/>
</dbReference>
<dbReference type="NCBIfam" id="TIGR00357">
    <property type="entry name" value="peptide-methionine (R)-S-oxide reductase MsrB"/>
    <property type="match status" value="1"/>
</dbReference>
<proteinExistence type="inferred from homology"/>
<keyword evidence="2 6" id="KW-0479">Metal-binding</keyword>
<evidence type="ECO:0000313" key="8">
    <source>
        <dbReference type="EMBL" id="RDV05979.1"/>
    </source>
</evidence>
<dbReference type="Gene3D" id="2.170.150.20">
    <property type="entry name" value="Peptide methionine sulfoxide reductase"/>
    <property type="match status" value="1"/>
</dbReference>